<proteinExistence type="predicted"/>
<reference evidence="1" key="1">
    <citation type="submission" date="2023-10" db="EMBL/GenBank/DDBJ databases">
        <title>Screening of Alkalihalophilus pseudofirmusBZ-TG-HK211 and Its Alleviation of Salt Stress on Rapeseed Growth.</title>
        <authorList>
            <person name="Zhao B."/>
            <person name="Guo T."/>
        </authorList>
    </citation>
    <scope>NUCLEOTIDE SEQUENCE</scope>
    <source>
        <strain evidence="1">BZ-TG-HK211</strain>
    </source>
</reference>
<sequence>MVDKSQLLDELRLAVGSVPDYARTLPDFYRGIVHKLVSKMDQQFSVCLYTASEANFTQAAFAGVAPCEEAVIPYGEGLHSIAAIRGEMIFEKKADKQYIIAPFYKGHHLIGLLSFQIPREFYEIGEDDLIFIQEVTNFIEANYKYYE</sequence>
<dbReference type="SUPFAM" id="SSF55781">
    <property type="entry name" value="GAF domain-like"/>
    <property type="match status" value="1"/>
</dbReference>
<organism evidence="1 2">
    <name type="scientific">Alkalihalophilus pseudofirmus</name>
    <name type="common">Bacillus pseudofirmus</name>
    <dbReference type="NCBI Taxonomy" id="79885"/>
    <lineage>
        <taxon>Bacteria</taxon>
        <taxon>Bacillati</taxon>
        <taxon>Bacillota</taxon>
        <taxon>Bacilli</taxon>
        <taxon>Bacillales</taxon>
        <taxon>Bacillaceae</taxon>
        <taxon>Alkalihalophilus</taxon>
    </lineage>
</organism>
<dbReference type="RefSeq" id="WP_012959556.1">
    <property type="nucleotide sequence ID" value="NZ_CP117835.1"/>
</dbReference>
<accession>A0AAJ2U1G1</accession>
<name>A0AAJ2U1G1_ALKPS</name>
<evidence type="ECO:0000313" key="1">
    <source>
        <dbReference type="EMBL" id="MDV2885436.1"/>
    </source>
</evidence>
<dbReference type="AlphaFoldDB" id="A0AAJ2U1G1"/>
<comment type="caution">
    <text evidence="1">The sequence shown here is derived from an EMBL/GenBank/DDBJ whole genome shotgun (WGS) entry which is preliminary data.</text>
</comment>
<gene>
    <name evidence="1" type="ORF">RYX45_09580</name>
</gene>
<dbReference type="Proteomes" id="UP001285636">
    <property type="component" value="Unassembled WGS sequence"/>
</dbReference>
<protein>
    <recommendedName>
        <fullName evidence="3">GAF domain-containing protein</fullName>
    </recommendedName>
</protein>
<evidence type="ECO:0000313" key="2">
    <source>
        <dbReference type="Proteomes" id="UP001285636"/>
    </source>
</evidence>
<evidence type="ECO:0008006" key="3">
    <source>
        <dbReference type="Google" id="ProtNLM"/>
    </source>
</evidence>
<dbReference type="EMBL" id="JAWJAY010000001">
    <property type="protein sequence ID" value="MDV2885436.1"/>
    <property type="molecule type" value="Genomic_DNA"/>
</dbReference>